<evidence type="ECO:0000256" key="7">
    <source>
        <dbReference type="PIRSR" id="PIRSR637944-1"/>
    </source>
</evidence>
<dbReference type="CDD" id="cd03013">
    <property type="entry name" value="PRX5_like"/>
    <property type="match status" value="1"/>
</dbReference>
<evidence type="ECO:0000313" key="10">
    <source>
        <dbReference type="EMBL" id="KAI9251442.1"/>
    </source>
</evidence>
<name>A0AAD5JRT2_9FUNG</name>
<dbReference type="PROSITE" id="PS51352">
    <property type="entry name" value="THIOREDOXIN_2"/>
    <property type="match status" value="1"/>
</dbReference>
<organism evidence="10 11">
    <name type="scientific">Phascolomyces articulosus</name>
    <dbReference type="NCBI Taxonomy" id="60185"/>
    <lineage>
        <taxon>Eukaryota</taxon>
        <taxon>Fungi</taxon>
        <taxon>Fungi incertae sedis</taxon>
        <taxon>Mucoromycota</taxon>
        <taxon>Mucoromycotina</taxon>
        <taxon>Mucoromycetes</taxon>
        <taxon>Mucorales</taxon>
        <taxon>Lichtheimiaceae</taxon>
        <taxon>Phascolomyces</taxon>
    </lineage>
</organism>
<evidence type="ECO:0000256" key="6">
    <source>
        <dbReference type="ARBA" id="ARBA00079296"/>
    </source>
</evidence>
<comment type="function">
    <text evidence="8">Thiol-specific peroxidase that catalyzes the reduction of hydrogen peroxide and organic hydroperoxides to water and alcohols, respectively. Plays a role in cell protection against oxidative stress by detoxifying peroxides.</text>
</comment>
<sequence>MFRTTTTHLLKRVTTATTQRNGFHNTATQFIKKGDYLPSVTVQRKSPGDTVDVQELFGSVKKAILFGVPGAFTPGCSKTHLPGFIQQAEKLKAEKGVDLIACVSVNDAFVMSAWADATNADGKVDLLADSKGELAKAMDLDFDASGALGGHRFKRFAAILDHGVVKELFVEQDKTGLNVSLVENVEKHL</sequence>
<evidence type="ECO:0000256" key="1">
    <source>
        <dbReference type="ARBA" id="ARBA00010505"/>
    </source>
</evidence>
<dbReference type="GO" id="GO:0042744">
    <property type="term" value="P:hydrogen peroxide catabolic process"/>
    <property type="evidence" value="ECO:0007669"/>
    <property type="project" value="TreeGrafter"/>
</dbReference>
<evidence type="ECO:0000256" key="2">
    <source>
        <dbReference type="ARBA" id="ARBA00022559"/>
    </source>
</evidence>
<evidence type="ECO:0000313" key="11">
    <source>
        <dbReference type="Proteomes" id="UP001209540"/>
    </source>
</evidence>
<evidence type="ECO:0000256" key="3">
    <source>
        <dbReference type="ARBA" id="ARBA00022862"/>
    </source>
</evidence>
<dbReference type="GO" id="GO:0005777">
    <property type="term" value="C:peroxisome"/>
    <property type="evidence" value="ECO:0007669"/>
    <property type="project" value="TreeGrafter"/>
</dbReference>
<reference evidence="10" key="2">
    <citation type="submission" date="2023-02" db="EMBL/GenBank/DDBJ databases">
        <authorList>
            <consortium name="DOE Joint Genome Institute"/>
            <person name="Mondo S.J."/>
            <person name="Chang Y."/>
            <person name="Wang Y."/>
            <person name="Ahrendt S."/>
            <person name="Andreopoulos W."/>
            <person name="Barry K."/>
            <person name="Beard J."/>
            <person name="Benny G.L."/>
            <person name="Blankenship S."/>
            <person name="Bonito G."/>
            <person name="Cuomo C."/>
            <person name="Desiro A."/>
            <person name="Gervers K.A."/>
            <person name="Hundley H."/>
            <person name="Kuo A."/>
            <person name="LaButti K."/>
            <person name="Lang B.F."/>
            <person name="Lipzen A."/>
            <person name="O'Donnell K."/>
            <person name="Pangilinan J."/>
            <person name="Reynolds N."/>
            <person name="Sandor L."/>
            <person name="Smith M.W."/>
            <person name="Tsang A."/>
            <person name="Grigoriev I.V."/>
            <person name="Stajich J.E."/>
            <person name="Spatafora J.W."/>
        </authorList>
    </citation>
    <scope>NUCLEOTIDE SEQUENCE</scope>
    <source>
        <strain evidence="10">RSA 2281</strain>
    </source>
</reference>
<reference evidence="10" key="1">
    <citation type="journal article" date="2022" name="IScience">
        <title>Evolution of zygomycete secretomes and the origins of terrestrial fungal ecologies.</title>
        <authorList>
            <person name="Chang Y."/>
            <person name="Wang Y."/>
            <person name="Mondo S."/>
            <person name="Ahrendt S."/>
            <person name="Andreopoulos W."/>
            <person name="Barry K."/>
            <person name="Beard J."/>
            <person name="Benny G.L."/>
            <person name="Blankenship S."/>
            <person name="Bonito G."/>
            <person name="Cuomo C."/>
            <person name="Desiro A."/>
            <person name="Gervers K.A."/>
            <person name="Hundley H."/>
            <person name="Kuo A."/>
            <person name="LaButti K."/>
            <person name="Lang B.F."/>
            <person name="Lipzen A."/>
            <person name="O'Donnell K."/>
            <person name="Pangilinan J."/>
            <person name="Reynolds N."/>
            <person name="Sandor L."/>
            <person name="Smith M.E."/>
            <person name="Tsang A."/>
            <person name="Grigoriev I.V."/>
            <person name="Stajich J.E."/>
            <person name="Spatafora J.W."/>
        </authorList>
    </citation>
    <scope>NUCLEOTIDE SEQUENCE</scope>
    <source>
        <strain evidence="10">RSA 2281</strain>
    </source>
</reference>
<dbReference type="GO" id="GO:0034599">
    <property type="term" value="P:cellular response to oxidative stress"/>
    <property type="evidence" value="ECO:0007669"/>
    <property type="project" value="InterPro"/>
</dbReference>
<dbReference type="InterPro" id="IPR037944">
    <property type="entry name" value="PRX5-like"/>
</dbReference>
<dbReference type="GO" id="GO:0045454">
    <property type="term" value="P:cell redox homeostasis"/>
    <property type="evidence" value="ECO:0007669"/>
    <property type="project" value="TreeGrafter"/>
</dbReference>
<comment type="similarity">
    <text evidence="1 8">Belongs to the peroxiredoxin family. Prx5 subfamily.</text>
</comment>
<dbReference type="Gene3D" id="3.40.30.10">
    <property type="entry name" value="Glutaredoxin"/>
    <property type="match status" value="1"/>
</dbReference>
<dbReference type="InterPro" id="IPR036249">
    <property type="entry name" value="Thioredoxin-like_sf"/>
</dbReference>
<dbReference type="EMBL" id="JAIXMP010000030">
    <property type="protein sequence ID" value="KAI9251442.1"/>
    <property type="molecule type" value="Genomic_DNA"/>
</dbReference>
<dbReference type="PANTHER" id="PTHR10430:SF16">
    <property type="entry name" value="PEROXIREDOXIN-5, MITOCHONDRIAL"/>
    <property type="match status" value="1"/>
</dbReference>
<feature type="domain" description="Thioredoxin" evidence="9">
    <location>
        <begin position="31"/>
        <end position="162"/>
    </location>
</feature>
<dbReference type="GO" id="GO:0008379">
    <property type="term" value="F:thioredoxin peroxidase activity"/>
    <property type="evidence" value="ECO:0007669"/>
    <property type="project" value="InterPro"/>
</dbReference>
<dbReference type="InterPro" id="IPR013766">
    <property type="entry name" value="Thioredoxin_domain"/>
</dbReference>
<keyword evidence="4 8" id="KW-0560">Oxidoreductase</keyword>
<dbReference type="SUPFAM" id="SSF52833">
    <property type="entry name" value="Thioredoxin-like"/>
    <property type="match status" value="1"/>
</dbReference>
<comment type="caution">
    <text evidence="10">The sequence shown here is derived from an EMBL/GenBank/DDBJ whole genome shotgun (WGS) entry which is preliminary data.</text>
</comment>
<evidence type="ECO:0000259" key="9">
    <source>
        <dbReference type="PROSITE" id="PS51352"/>
    </source>
</evidence>
<evidence type="ECO:0000256" key="4">
    <source>
        <dbReference type="ARBA" id="ARBA00023002"/>
    </source>
</evidence>
<keyword evidence="5 8" id="KW-0676">Redox-active center</keyword>
<accession>A0AAD5JRT2</accession>
<dbReference type="AlphaFoldDB" id="A0AAD5JRT2"/>
<protein>
    <recommendedName>
        <fullName evidence="6">Thioredoxin-dependent peroxiredoxin</fullName>
    </recommendedName>
</protein>
<evidence type="ECO:0000256" key="8">
    <source>
        <dbReference type="RuleBase" id="RU366011"/>
    </source>
</evidence>
<evidence type="ECO:0000256" key="5">
    <source>
        <dbReference type="ARBA" id="ARBA00023284"/>
    </source>
</evidence>
<dbReference type="Pfam" id="PF08534">
    <property type="entry name" value="Redoxin"/>
    <property type="match status" value="1"/>
</dbReference>
<proteinExistence type="inferred from homology"/>
<feature type="active site" description="Cysteine sulfenic acid (-SOH) intermediate" evidence="7">
    <location>
        <position position="76"/>
    </location>
</feature>
<dbReference type="Proteomes" id="UP001209540">
    <property type="component" value="Unassembled WGS sequence"/>
</dbReference>
<keyword evidence="2 8" id="KW-0575">Peroxidase</keyword>
<keyword evidence="11" id="KW-1185">Reference proteome</keyword>
<dbReference type="FunFam" id="3.40.30.10:FF:000020">
    <property type="entry name" value="Peroxiredoxin"/>
    <property type="match status" value="1"/>
</dbReference>
<dbReference type="PANTHER" id="PTHR10430">
    <property type="entry name" value="PEROXIREDOXIN"/>
    <property type="match status" value="1"/>
</dbReference>
<gene>
    <name evidence="10" type="ORF">BDA99DRAFT_541428</name>
</gene>
<dbReference type="InterPro" id="IPR013740">
    <property type="entry name" value="Redoxin"/>
</dbReference>
<dbReference type="GO" id="GO:0005739">
    <property type="term" value="C:mitochondrion"/>
    <property type="evidence" value="ECO:0007669"/>
    <property type="project" value="TreeGrafter"/>
</dbReference>
<keyword evidence="3 8" id="KW-0049">Antioxidant</keyword>